<organism evidence="1 2">
    <name type="scientific">Deinococcus peraridilitoris (strain DSM 19664 / LMG 22246 / CIP 109416 / KR-200)</name>
    <dbReference type="NCBI Taxonomy" id="937777"/>
    <lineage>
        <taxon>Bacteria</taxon>
        <taxon>Thermotogati</taxon>
        <taxon>Deinococcota</taxon>
        <taxon>Deinococci</taxon>
        <taxon>Deinococcales</taxon>
        <taxon>Deinococcaceae</taxon>
        <taxon>Deinococcus</taxon>
    </lineage>
</organism>
<evidence type="ECO:0000313" key="1">
    <source>
        <dbReference type="EMBL" id="AFZ69016.1"/>
    </source>
</evidence>
<dbReference type="eggNOG" id="COG2421">
    <property type="taxonomic scope" value="Bacteria"/>
</dbReference>
<dbReference type="SUPFAM" id="SSF141130">
    <property type="entry name" value="Acetamidase/Formamidase-like"/>
    <property type="match status" value="1"/>
</dbReference>
<sequence>MTSKTTHQLGPQTIHTVWDRGIPPVLTINSGDTVVFRTLDASFGNAARRVQAGEQQGLKPEFAQLIADSAYPERPHSGMRGHPLTGPVFVRGAEAGDALIVEVVDIRSAPWGWTSCRPKGIGLLDAELAEQGGLTEQVWHYWDLRGGTHAPFGEKIRVPLAPFCGVMGLALAAEGPHVTSPPRQVGGNMDVRQLVKGSVLELPVEVEGALFSVGDVHAAQGDGEVCGTGIEMEADVTLRFSVRQQAEIQTPQLRTPRALDQHLDSAGWFATTGHAPDLMEAARIALRSMLRWLSKEHGLSIPDAYILSSACVDLKISQVVDAPNWTVSAFVPLRIFEE</sequence>
<reference evidence="2" key="1">
    <citation type="submission" date="2012-03" db="EMBL/GenBank/DDBJ databases">
        <title>Complete sequence of chromosome of Deinococcus peraridilitoris DSM 19664.</title>
        <authorList>
            <person name="Lucas S."/>
            <person name="Copeland A."/>
            <person name="Lapidus A."/>
            <person name="Glavina del Rio T."/>
            <person name="Dalin E."/>
            <person name="Tice H."/>
            <person name="Bruce D."/>
            <person name="Goodwin L."/>
            <person name="Pitluck S."/>
            <person name="Peters L."/>
            <person name="Mikhailova N."/>
            <person name="Lu M."/>
            <person name="Kyrpides N."/>
            <person name="Mavromatis K."/>
            <person name="Ivanova N."/>
            <person name="Brettin T."/>
            <person name="Detter J.C."/>
            <person name="Han C."/>
            <person name="Larimer F."/>
            <person name="Land M."/>
            <person name="Hauser L."/>
            <person name="Markowitz V."/>
            <person name="Cheng J.-F."/>
            <person name="Hugenholtz P."/>
            <person name="Woyke T."/>
            <person name="Wu D."/>
            <person name="Pukall R."/>
            <person name="Steenblock K."/>
            <person name="Brambilla E."/>
            <person name="Klenk H.-P."/>
            <person name="Eisen J.A."/>
        </authorList>
    </citation>
    <scope>NUCLEOTIDE SEQUENCE [LARGE SCALE GENOMIC DNA]</scope>
    <source>
        <strain evidence="2">DSM 19664 / LMG 22246 / CIP 109416 / KR-200</strain>
    </source>
</reference>
<dbReference type="Pfam" id="PF03069">
    <property type="entry name" value="FmdA_AmdA"/>
    <property type="match status" value="2"/>
</dbReference>
<dbReference type="STRING" id="937777.Deipe_3587"/>
<dbReference type="Proteomes" id="UP000010467">
    <property type="component" value="Chromosome"/>
</dbReference>
<evidence type="ECO:0000313" key="2">
    <source>
        <dbReference type="Proteomes" id="UP000010467"/>
    </source>
</evidence>
<dbReference type="Gene3D" id="3.10.28.20">
    <property type="entry name" value="Acetamidase/Formamidase-like domains"/>
    <property type="match status" value="1"/>
</dbReference>
<dbReference type="PANTHER" id="PTHR31891:SF1">
    <property type="entry name" value="FORMAMIDASE C869.04-RELATED"/>
    <property type="match status" value="1"/>
</dbReference>
<dbReference type="InterPro" id="IPR004304">
    <property type="entry name" value="FmdA_AmdA"/>
</dbReference>
<dbReference type="HOGENOM" id="CLU_032013_1_0_0"/>
<gene>
    <name evidence="1" type="ordered locus">Deipe_3587</name>
</gene>
<name>L0A573_DEIPD</name>
<protein>
    <submittedName>
        <fullName evidence="1">Putative acetamidase/formamidase</fullName>
    </submittedName>
</protein>
<dbReference type="EMBL" id="CP003382">
    <property type="protein sequence ID" value="AFZ69016.1"/>
    <property type="molecule type" value="Genomic_DNA"/>
</dbReference>
<dbReference type="AlphaFoldDB" id="L0A573"/>
<dbReference type="OrthoDB" id="9811740at2"/>
<dbReference type="GO" id="GO:0016811">
    <property type="term" value="F:hydrolase activity, acting on carbon-nitrogen (but not peptide) bonds, in linear amides"/>
    <property type="evidence" value="ECO:0007669"/>
    <property type="project" value="InterPro"/>
</dbReference>
<dbReference type="KEGG" id="dpd:Deipe_3587"/>
<dbReference type="Gene3D" id="2.60.120.580">
    <property type="entry name" value="Acetamidase/Formamidase-like domains"/>
    <property type="match status" value="2"/>
</dbReference>
<dbReference type="PATRIC" id="fig|937777.3.peg.3598"/>
<dbReference type="PANTHER" id="PTHR31891">
    <property type="entry name" value="FORMAMIDASE C869.04-RELATED"/>
    <property type="match status" value="1"/>
</dbReference>
<dbReference type="RefSeq" id="WP_015237312.1">
    <property type="nucleotide sequence ID" value="NC_019793.1"/>
</dbReference>
<proteinExistence type="predicted"/>
<keyword evidence="2" id="KW-1185">Reference proteome</keyword>
<accession>L0A573</accession>